<dbReference type="Pfam" id="PF00196">
    <property type="entry name" value="GerE"/>
    <property type="match status" value="1"/>
</dbReference>
<gene>
    <name evidence="5" type="ORF">Dsi01nite_059760</name>
</gene>
<sequence length="714" mass="77202">MAGIGKTELLRAWCAEQAVVTFYDLAHDSPARLRPPVRTKTSMSMVLDNVHRASTTQLDDIIGLLAQPAGPRLVLAGRWVPPRLRAGLPSAGTTEIDGSALALTEDETARLCARYGHLTPETLAEVYAVTGGWTAGAVVAATSIAGDPVGTEHHLRQLHAIGVTLHDYVVGDVLAHLSDDDRRAVADTSAVETVCAALFTALTGRPDAGRLLEDLARDRMFAVPVGERGWHRYRRLWRTALYLHAQHFEPERQRTLHRSAADWYLGHGRYREAVHHATAAGDHLLAAELSNRYRFHLIADGPLVTVTPAPSPTWPVPLTVVNRPFRQAGPVTAAAGVMSQPTAAARDAPDADVARHVVEHAAPVIAALDAGCPLEARAHLVTWLHAAQQLGPLPHARALRHSAATELQLGNLHLAAAHAGQTRRILAEHGVGGAHDDGWARIVLAAVHIQRDELTAAAEQLRGLAVDLWRTDAPLTAAEHLHHAMIEQQRGDARAALRTTRQLVETEPPSAELLYLHIQLLLANGDGADAGRCATTHAARLTDPLRRLVDANLLLAQRRAAEATETLQAFVQRTDGSVPHRIDALLLLADAAAQIGHLDHAAHLRRQAERVAAPAGIRRPFLLNAAYSLNAAYNGADPSRSARAERLPPATATLTDRELTILGLLDTLLTVSEIADALHLTDNTVKSHISGIYRKLKVHRRRDAVRLARALELL</sequence>
<evidence type="ECO:0000256" key="2">
    <source>
        <dbReference type="ARBA" id="ARBA00023125"/>
    </source>
</evidence>
<dbReference type="EMBL" id="BONQ01000091">
    <property type="protein sequence ID" value="GIG47935.1"/>
    <property type="molecule type" value="Genomic_DNA"/>
</dbReference>
<dbReference type="InterPro" id="IPR000792">
    <property type="entry name" value="Tscrpt_reg_LuxR_C"/>
</dbReference>
<dbReference type="Gene3D" id="1.25.40.10">
    <property type="entry name" value="Tetratricopeptide repeat domain"/>
    <property type="match status" value="1"/>
</dbReference>
<comment type="caution">
    <text evidence="5">The sequence shown here is derived from an EMBL/GenBank/DDBJ whole genome shotgun (WGS) entry which is preliminary data.</text>
</comment>
<feature type="domain" description="HTH luxR-type" evidence="4">
    <location>
        <begin position="647"/>
        <end position="712"/>
    </location>
</feature>
<dbReference type="InterPro" id="IPR011990">
    <property type="entry name" value="TPR-like_helical_dom_sf"/>
</dbReference>
<evidence type="ECO:0000256" key="1">
    <source>
        <dbReference type="ARBA" id="ARBA00023015"/>
    </source>
</evidence>
<organism evidence="5 6">
    <name type="scientific">Dactylosporangium siamense</name>
    <dbReference type="NCBI Taxonomy" id="685454"/>
    <lineage>
        <taxon>Bacteria</taxon>
        <taxon>Bacillati</taxon>
        <taxon>Actinomycetota</taxon>
        <taxon>Actinomycetes</taxon>
        <taxon>Micromonosporales</taxon>
        <taxon>Micromonosporaceae</taxon>
        <taxon>Dactylosporangium</taxon>
    </lineage>
</organism>
<accession>A0A919UDS7</accession>
<reference evidence="5" key="1">
    <citation type="submission" date="2021-01" db="EMBL/GenBank/DDBJ databases">
        <title>Whole genome shotgun sequence of Dactylosporangium siamense NBRC 106093.</title>
        <authorList>
            <person name="Komaki H."/>
            <person name="Tamura T."/>
        </authorList>
    </citation>
    <scope>NUCLEOTIDE SEQUENCE</scope>
    <source>
        <strain evidence="5">NBRC 106093</strain>
    </source>
</reference>
<keyword evidence="1" id="KW-0805">Transcription regulation</keyword>
<dbReference type="AlphaFoldDB" id="A0A919UDS7"/>
<evidence type="ECO:0000313" key="6">
    <source>
        <dbReference type="Proteomes" id="UP000660611"/>
    </source>
</evidence>
<dbReference type="SMART" id="SM00421">
    <property type="entry name" value="HTH_LUXR"/>
    <property type="match status" value="1"/>
</dbReference>
<dbReference type="SUPFAM" id="SSF48452">
    <property type="entry name" value="TPR-like"/>
    <property type="match status" value="1"/>
</dbReference>
<protein>
    <recommendedName>
        <fullName evidence="4">HTH luxR-type domain-containing protein</fullName>
    </recommendedName>
</protein>
<dbReference type="Gene3D" id="1.10.10.10">
    <property type="entry name" value="Winged helix-like DNA-binding domain superfamily/Winged helix DNA-binding domain"/>
    <property type="match status" value="1"/>
</dbReference>
<keyword evidence="2" id="KW-0238">DNA-binding</keyword>
<dbReference type="GO" id="GO:0003677">
    <property type="term" value="F:DNA binding"/>
    <property type="evidence" value="ECO:0007669"/>
    <property type="project" value="UniProtKB-KW"/>
</dbReference>
<dbReference type="PANTHER" id="PTHR44688:SF16">
    <property type="entry name" value="DNA-BINDING TRANSCRIPTIONAL ACTIVATOR DEVR_DOSR"/>
    <property type="match status" value="1"/>
</dbReference>
<dbReference type="PROSITE" id="PS50043">
    <property type="entry name" value="HTH_LUXR_2"/>
    <property type="match status" value="1"/>
</dbReference>
<dbReference type="PANTHER" id="PTHR44688">
    <property type="entry name" value="DNA-BINDING TRANSCRIPTIONAL ACTIVATOR DEVR_DOSR"/>
    <property type="match status" value="1"/>
</dbReference>
<dbReference type="Proteomes" id="UP000660611">
    <property type="component" value="Unassembled WGS sequence"/>
</dbReference>
<dbReference type="InterPro" id="IPR036388">
    <property type="entry name" value="WH-like_DNA-bd_sf"/>
</dbReference>
<evidence type="ECO:0000256" key="3">
    <source>
        <dbReference type="ARBA" id="ARBA00023163"/>
    </source>
</evidence>
<dbReference type="GO" id="GO:0006355">
    <property type="term" value="P:regulation of DNA-templated transcription"/>
    <property type="evidence" value="ECO:0007669"/>
    <property type="project" value="InterPro"/>
</dbReference>
<keyword evidence="3" id="KW-0804">Transcription</keyword>
<dbReference type="Pfam" id="PF25873">
    <property type="entry name" value="WHD_MalT"/>
    <property type="match status" value="1"/>
</dbReference>
<dbReference type="InterPro" id="IPR016032">
    <property type="entry name" value="Sig_transdc_resp-reg_C-effctor"/>
</dbReference>
<evidence type="ECO:0000259" key="4">
    <source>
        <dbReference type="PROSITE" id="PS50043"/>
    </source>
</evidence>
<name>A0A919UDS7_9ACTN</name>
<dbReference type="CDD" id="cd06170">
    <property type="entry name" value="LuxR_C_like"/>
    <property type="match status" value="1"/>
</dbReference>
<proteinExistence type="predicted"/>
<keyword evidence="6" id="KW-1185">Reference proteome</keyword>
<evidence type="ECO:0000313" key="5">
    <source>
        <dbReference type="EMBL" id="GIG47935.1"/>
    </source>
</evidence>
<dbReference type="InterPro" id="IPR059106">
    <property type="entry name" value="WHD_MalT"/>
</dbReference>
<dbReference type="SUPFAM" id="SSF46894">
    <property type="entry name" value="C-terminal effector domain of the bipartite response regulators"/>
    <property type="match status" value="1"/>
</dbReference>